<evidence type="ECO:0000313" key="4">
    <source>
        <dbReference type="Proteomes" id="UP000266841"/>
    </source>
</evidence>
<dbReference type="AlphaFoldDB" id="K0TL69"/>
<dbReference type="eggNOG" id="ENOG502S6XN">
    <property type="taxonomic scope" value="Eukaryota"/>
</dbReference>
<dbReference type="InterPro" id="IPR052394">
    <property type="entry name" value="LRR-containing"/>
</dbReference>
<dbReference type="Gene3D" id="3.80.10.10">
    <property type="entry name" value="Ribonuclease Inhibitor"/>
    <property type="match status" value="1"/>
</dbReference>
<reference evidence="3 4" key="1">
    <citation type="journal article" date="2012" name="Genome Biol.">
        <title>Genome and low-iron response of an oceanic diatom adapted to chronic iron limitation.</title>
        <authorList>
            <person name="Lommer M."/>
            <person name="Specht M."/>
            <person name="Roy A.S."/>
            <person name="Kraemer L."/>
            <person name="Andreson R."/>
            <person name="Gutowska M.A."/>
            <person name="Wolf J."/>
            <person name="Bergner S.V."/>
            <person name="Schilhabel M.B."/>
            <person name="Klostermeier U.C."/>
            <person name="Beiko R.G."/>
            <person name="Rosenstiel P."/>
            <person name="Hippler M."/>
            <person name="Laroche J."/>
        </authorList>
    </citation>
    <scope>NUCLEOTIDE SEQUENCE [LARGE SCALE GENOMIC DNA]</scope>
    <source>
        <strain evidence="3 4">CCMP1005</strain>
    </source>
</reference>
<keyword evidence="1" id="KW-0175">Coiled coil</keyword>
<dbReference type="Proteomes" id="UP000266841">
    <property type="component" value="Unassembled WGS sequence"/>
</dbReference>
<evidence type="ECO:0000256" key="2">
    <source>
        <dbReference type="SAM" id="MobiDB-lite"/>
    </source>
</evidence>
<name>K0TL69_THAOC</name>
<organism evidence="3 4">
    <name type="scientific">Thalassiosira oceanica</name>
    <name type="common">Marine diatom</name>
    <dbReference type="NCBI Taxonomy" id="159749"/>
    <lineage>
        <taxon>Eukaryota</taxon>
        <taxon>Sar</taxon>
        <taxon>Stramenopiles</taxon>
        <taxon>Ochrophyta</taxon>
        <taxon>Bacillariophyta</taxon>
        <taxon>Coscinodiscophyceae</taxon>
        <taxon>Thalassiosirophycidae</taxon>
        <taxon>Thalassiosirales</taxon>
        <taxon>Thalassiosiraceae</taxon>
        <taxon>Thalassiosira</taxon>
    </lineage>
</organism>
<comment type="caution">
    <text evidence="3">The sequence shown here is derived from an EMBL/GenBank/DDBJ whole genome shotgun (WGS) entry which is preliminary data.</text>
</comment>
<feature type="coiled-coil region" evidence="1">
    <location>
        <begin position="70"/>
        <end position="97"/>
    </location>
</feature>
<feature type="compositionally biased region" description="Basic and acidic residues" evidence="2">
    <location>
        <begin position="1"/>
        <end position="13"/>
    </location>
</feature>
<dbReference type="PANTHER" id="PTHR24114">
    <property type="entry name" value="LEUCINE RICH REPEAT FAMILY PROTEIN"/>
    <property type="match status" value="1"/>
</dbReference>
<sequence length="494" mass="56161">MEPSRHSRGDEGRKRKLEAPNSEGSPVALDDMDMKALLDQHSEQMRRMQSQIDGLVAINSTLHARLDGYNESQAQEVNELREKCGVLEARCGSLERSIQVLRKDVNWTYSAPDIPRSHWIEQGRDEEYAARMEECLRRIKEDVEYIRNEEEDYYCCGCLDYSDQMAVVHDDALLPHFKELADAIQLSNGIQEIDINNIELHPSALEILFPAMEGKVTVIDMRYVRFPDQDVVECYEIIATSIRRNHALEILAWIGNQIPSEGQADLLIKSIIDNRTIKRIRLENCFNQGCVNGCRVLAALMTCGRPFGRLAFCDSGLSGIDDVAAALATNPQLEALEIEDNELNDRDAELIAQALKQNTNLQVLYLVGSSNMTPAGFENIRTAIYDPSSLNAMESCNHTCSVDCEKQNDLRLTPRQRRNQKLYQLLSTRHFGGSNARHLNAELGEEKFTIKLVPKVIHCIKRYSSDRTADLPMPLSITYELIKSWMMPELFEHQ</sequence>
<dbReference type="SUPFAM" id="SSF52047">
    <property type="entry name" value="RNI-like"/>
    <property type="match status" value="1"/>
</dbReference>
<dbReference type="PANTHER" id="PTHR24114:SF2">
    <property type="entry name" value="F-BOX DOMAIN-CONTAINING PROTEIN-RELATED"/>
    <property type="match status" value="1"/>
</dbReference>
<evidence type="ECO:0000313" key="3">
    <source>
        <dbReference type="EMBL" id="EJK75046.1"/>
    </source>
</evidence>
<keyword evidence="4" id="KW-1185">Reference proteome</keyword>
<dbReference type="EMBL" id="AGNL01003163">
    <property type="protein sequence ID" value="EJK75046.1"/>
    <property type="molecule type" value="Genomic_DNA"/>
</dbReference>
<accession>K0TL69</accession>
<gene>
    <name evidence="3" type="ORF">THAOC_03242</name>
</gene>
<feature type="region of interest" description="Disordered" evidence="2">
    <location>
        <begin position="1"/>
        <end position="28"/>
    </location>
</feature>
<evidence type="ECO:0000256" key="1">
    <source>
        <dbReference type="SAM" id="Coils"/>
    </source>
</evidence>
<proteinExistence type="predicted"/>
<dbReference type="InterPro" id="IPR032675">
    <property type="entry name" value="LRR_dom_sf"/>
</dbReference>
<protein>
    <submittedName>
        <fullName evidence="3">Uncharacterized protein</fullName>
    </submittedName>
</protein>